<feature type="domain" description="Integrin alpha-X-like third Ig-like" evidence="8">
    <location>
        <begin position="10"/>
        <end position="146"/>
    </location>
</feature>
<dbReference type="GO" id="GO:0007160">
    <property type="term" value="P:cell-matrix adhesion"/>
    <property type="evidence" value="ECO:0007669"/>
    <property type="project" value="TreeGrafter"/>
</dbReference>
<evidence type="ECO:0000256" key="3">
    <source>
        <dbReference type="ARBA" id="ARBA00022889"/>
    </source>
</evidence>
<evidence type="ECO:0000256" key="4">
    <source>
        <dbReference type="ARBA" id="ARBA00023037"/>
    </source>
</evidence>
<comment type="similarity">
    <text evidence="2">Belongs to the integrin alpha chain family.</text>
</comment>
<keyword evidence="4" id="KW-0401">Integrin</keyword>
<keyword evidence="6" id="KW-0675">Receptor</keyword>
<dbReference type="Proteomes" id="UP000228934">
    <property type="component" value="Unassembled WGS sequence"/>
</dbReference>
<dbReference type="AlphaFoldDB" id="A0A2G9REA8"/>
<dbReference type="Gene3D" id="2.60.40.1530">
    <property type="entry name" value="ntegrin, alpha v. Chain A, domain 4"/>
    <property type="match status" value="1"/>
</dbReference>
<reference evidence="10" key="1">
    <citation type="journal article" date="2017" name="Nat. Commun.">
        <title>The North American bullfrog draft genome provides insight into hormonal regulation of long noncoding RNA.</title>
        <authorList>
            <person name="Hammond S.A."/>
            <person name="Warren R.L."/>
            <person name="Vandervalk B.P."/>
            <person name="Kucuk E."/>
            <person name="Khan H."/>
            <person name="Gibb E.A."/>
            <person name="Pandoh P."/>
            <person name="Kirk H."/>
            <person name="Zhao Y."/>
            <person name="Jones M."/>
            <person name="Mungall A.J."/>
            <person name="Coope R."/>
            <person name="Pleasance S."/>
            <person name="Moore R.A."/>
            <person name="Holt R.A."/>
            <person name="Round J.M."/>
            <person name="Ohora S."/>
            <person name="Walle B.V."/>
            <person name="Veldhoen N."/>
            <person name="Helbing C.C."/>
            <person name="Birol I."/>
        </authorList>
    </citation>
    <scope>NUCLEOTIDE SEQUENCE [LARGE SCALE GENOMIC DNA]</scope>
</reference>
<evidence type="ECO:0000313" key="9">
    <source>
        <dbReference type="EMBL" id="PIO26246.1"/>
    </source>
</evidence>
<gene>
    <name evidence="9" type="ORF">AB205_0051260</name>
</gene>
<dbReference type="OrthoDB" id="5317514at2759"/>
<dbReference type="InterPro" id="IPR032695">
    <property type="entry name" value="Integrin_dom_sf"/>
</dbReference>
<name>A0A2G9REA8_AQUCT</name>
<dbReference type="GO" id="GO:0008305">
    <property type="term" value="C:integrin complex"/>
    <property type="evidence" value="ECO:0007669"/>
    <property type="project" value="TreeGrafter"/>
</dbReference>
<dbReference type="GO" id="GO:0033627">
    <property type="term" value="P:cell adhesion mediated by integrin"/>
    <property type="evidence" value="ECO:0007669"/>
    <property type="project" value="TreeGrafter"/>
</dbReference>
<evidence type="ECO:0000256" key="1">
    <source>
        <dbReference type="ARBA" id="ARBA00004479"/>
    </source>
</evidence>
<dbReference type="GO" id="GO:0009897">
    <property type="term" value="C:external side of plasma membrane"/>
    <property type="evidence" value="ECO:0007669"/>
    <property type="project" value="TreeGrafter"/>
</dbReference>
<keyword evidence="10" id="KW-1185">Reference proteome</keyword>
<dbReference type="PANTHER" id="PTHR23220:SF118">
    <property type="entry name" value="INTEGRIN ALPHA-X"/>
    <property type="match status" value="1"/>
</dbReference>
<evidence type="ECO:0000256" key="7">
    <source>
        <dbReference type="ARBA" id="ARBA00023180"/>
    </source>
</evidence>
<dbReference type="SUPFAM" id="SSF69179">
    <property type="entry name" value="Integrin domains"/>
    <property type="match status" value="1"/>
</dbReference>
<comment type="subcellular location">
    <subcellularLocation>
        <location evidence="1">Membrane</location>
        <topology evidence="1">Single-pass type I membrane protein</topology>
    </subcellularLocation>
</comment>
<evidence type="ECO:0000256" key="6">
    <source>
        <dbReference type="ARBA" id="ARBA00023170"/>
    </source>
</evidence>
<dbReference type="GO" id="GO:0098609">
    <property type="term" value="P:cell-cell adhesion"/>
    <property type="evidence" value="ECO:0007669"/>
    <property type="project" value="TreeGrafter"/>
</dbReference>
<dbReference type="GO" id="GO:0007229">
    <property type="term" value="P:integrin-mediated signaling pathway"/>
    <property type="evidence" value="ECO:0007669"/>
    <property type="project" value="UniProtKB-KW"/>
</dbReference>
<feature type="non-terminal residue" evidence="9">
    <location>
        <position position="149"/>
    </location>
</feature>
<protein>
    <recommendedName>
        <fullName evidence="8">Integrin alpha-X-like third Ig-like domain-containing protein</fullName>
    </recommendedName>
</protein>
<dbReference type="Pfam" id="PF21520">
    <property type="entry name" value="ITGAX-like_Ig_3"/>
    <property type="match status" value="1"/>
</dbReference>
<evidence type="ECO:0000259" key="8">
    <source>
        <dbReference type="Pfam" id="PF21520"/>
    </source>
</evidence>
<accession>A0A2G9REA8</accession>
<keyword evidence="5" id="KW-0472">Membrane</keyword>
<keyword evidence="3" id="KW-0130">Cell adhesion</keyword>
<dbReference type="InterPro" id="IPR048633">
    <property type="entry name" value="ITGAX-like_Ig_3"/>
</dbReference>
<proteinExistence type="inferred from homology"/>
<dbReference type="EMBL" id="KV949822">
    <property type="protein sequence ID" value="PIO26246.1"/>
    <property type="molecule type" value="Genomic_DNA"/>
</dbReference>
<evidence type="ECO:0000313" key="10">
    <source>
        <dbReference type="Proteomes" id="UP000228934"/>
    </source>
</evidence>
<dbReference type="GO" id="GO:0005178">
    <property type="term" value="F:integrin binding"/>
    <property type="evidence" value="ECO:0007669"/>
    <property type="project" value="TreeGrafter"/>
</dbReference>
<evidence type="ECO:0000256" key="2">
    <source>
        <dbReference type="ARBA" id="ARBA00008054"/>
    </source>
</evidence>
<organism evidence="9 10">
    <name type="scientific">Aquarana catesbeiana</name>
    <name type="common">American bullfrog</name>
    <name type="synonym">Rana catesbeiana</name>
    <dbReference type="NCBI Taxonomy" id="8400"/>
    <lineage>
        <taxon>Eukaryota</taxon>
        <taxon>Metazoa</taxon>
        <taxon>Chordata</taxon>
        <taxon>Craniata</taxon>
        <taxon>Vertebrata</taxon>
        <taxon>Euteleostomi</taxon>
        <taxon>Amphibia</taxon>
        <taxon>Batrachia</taxon>
        <taxon>Anura</taxon>
        <taxon>Neobatrachia</taxon>
        <taxon>Ranoidea</taxon>
        <taxon>Ranidae</taxon>
        <taxon>Aquarana</taxon>
    </lineage>
</organism>
<evidence type="ECO:0000256" key="5">
    <source>
        <dbReference type="ARBA" id="ARBA00023136"/>
    </source>
</evidence>
<keyword evidence="7" id="KW-0325">Glycoprotein</keyword>
<dbReference type="PANTHER" id="PTHR23220">
    <property type="entry name" value="INTEGRIN ALPHA"/>
    <property type="match status" value="1"/>
</dbReference>
<sequence>MMSSSQLSVRYAIYVTITSLEESSKYQNFSNSDTTIHTIQHIYKVINLGQRSLPLTVIFMVPVRLGEMSIWERWNITNSEPDISTCTEAREAPGSENYQEILAKTQTLNCSVGWCVRVECQIQNLMVQGSINYTISGSVTKESVTKVGT</sequence>